<dbReference type="PANTHER" id="PTHR36510:SF3">
    <property type="entry name" value="CONSERVED PROTEIN"/>
    <property type="match status" value="1"/>
</dbReference>
<reference evidence="1 2" key="1">
    <citation type="submission" date="2015-09" db="EMBL/GenBank/DDBJ databases">
        <title>Sorangium comparison.</title>
        <authorList>
            <person name="Zaburannyi N."/>
            <person name="Bunk B."/>
            <person name="Overmann J."/>
            <person name="Mueller R."/>
        </authorList>
    </citation>
    <scope>NUCLEOTIDE SEQUENCE [LARGE SCALE GENOMIC DNA]</scope>
    <source>
        <strain evidence="1 2">So ce26</strain>
    </source>
</reference>
<evidence type="ECO:0000313" key="2">
    <source>
        <dbReference type="Proteomes" id="UP000238348"/>
    </source>
</evidence>
<dbReference type="InterPro" id="IPR014746">
    <property type="entry name" value="Gln_synth/guanido_kin_cat_dom"/>
</dbReference>
<protein>
    <submittedName>
        <fullName evidence="1">Glutamate--cysteine ligase</fullName>
        <ecNumber evidence="1">6.3.2.2</ecNumber>
    </submittedName>
</protein>
<gene>
    <name evidence="1" type="primary">gshA</name>
    <name evidence="1" type="ORF">SOCE26_025940</name>
</gene>
<dbReference type="Proteomes" id="UP000238348">
    <property type="component" value="Chromosome"/>
</dbReference>
<dbReference type="EMBL" id="CP012673">
    <property type="protein sequence ID" value="AUX41184.1"/>
    <property type="molecule type" value="Genomic_DNA"/>
</dbReference>
<accession>A0A2L0EPF5</accession>
<dbReference type="EC" id="6.3.2.2" evidence="1"/>
<dbReference type="AlphaFoldDB" id="A0A2L0EPF5"/>
<dbReference type="GO" id="GO:0004357">
    <property type="term" value="F:glutamate-cysteine ligase activity"/>
    <property type="evidence" value="ECO:0007669"/>
    <property type="project" value="UniProtKB-EC"/>
</dbReference>
<dbReference type="InterPro" id="IPR050141">
    <property type="entry name" value="GCL_type2/YbdK_subfam"/>
</dbReference>
<dbReference type="RefSeq" id="WP_104979123.1">
    <property type="nucleotide sequence ID" value="NZ_CP012673.1"/>
</dbReference>
<dbReference type="InterPro" id="IPR006336">
    <property type="entry name" value="GCS2"/>
</dbReference>
<keyword evidence="1" id="KW-0436">Ligase</keyword>
<dbReference type="OrthoDB" id="240589at2"/>
<dbReference type="PANTHER" id="PTHR36510">
    <property type="entry name" value="GLUTAMATE--CYSTEINE LIGASE 2-RELATED"/>
    <property type="match status" value="1"/>
</dbReference>
<dbReference type="Pfam" id="PF04107">
    <property type="entry name" value="GCS2"/>
    <property type="match status" value="1"/>
</dbReference>
<dbReference type="Gene3D" id="3.30.590.20">
    <property type="match status" value="1"/>
</dbReference>
<organism evidence="1 2">
    <name type="scientific">Sorangium cellulosum</name>
    <name type="common">Polyangium cellulosum</name>
    <dbReference type="NCBI Taxonomy" id="56"/>
    <lineage>
        <taxon>Bacteria</taxon>
        <taxon>Pseudomonadati</taxon>
        <taxon>Myxococcota</taxon>
        <taxon>Polyangia</taxon>
        <taxon>Polyangiales</taxon>
        <taxon>Polyangiaceae</taxon>
        <taxon>Sorangium</taxon>
    </lineage>
</organism>
<evidence type="ECO:0000313" key="1">
    <source>
        <dbReference type="EMBL" id="AUX41184.1"/>
    </source>
</evidence>
<name>A0A2L0EPF5_SORCE</name>
<sequence length="497" mass="54438">MGIEIQQDHFRTADYPLFKRRLQQNLTALEMVLSRPGFGLGEATIGTELEMFLVDREARPVPLGPEIARAAGSPMITPEMGAFDIELSTQAVALAGRPFSVLREQMRATVEEIRQRAAARGARVVPVSILPTFRRQDFHPATITNLPRYRALAAGLCRLRKAPFHIRIDGQEPLELMSDDPAMEAANTAFQVHLRADPDSFARVFNAAMMMTAPVLAASGNSPTFLGHRLWHETRVALFKQAGDDRPPDPETDWKRPARIGFGTGWVRDGAAELFRESVALHEPILPVCSDEDAIACATAGGVPQLHELRLHHGTVWKWNRPVYDPAGGGHLRIELRALPSGPTLDDMLANASVLLGGILALAPTVAELLPSFPFALAARNFYHAAQHGLDAELVWPSEPGAAPKGVRARDLLLSLLPRVEEALLTAGVDAREARHFLQIFEARVAKGVTGAVWQLRALDALEARKPSREEALRAMVEQYLAEIDSGKPLHAWAIPG</sequence>
<proteinExistence type="predicted"/>
<dbReference type="SUPFAM" id="SSF55931">
    <property type="entry name" value="Glutamine synthetase/guanido kinase"/>
    <property type="match status" value="1"/>
</dbReference>